<dbReference type="AlphaFoldDB" id="A0A2H3D5Z0"/>
<evidence type="ECO:0000313" key="2">
    <source>
        <dbReference type="Proteomes" id="UP000217790"/>
    </source>
</evidence>
<evidence type="ECO:0000313" key="1">
    <source>
        <dbReference type="EMBL" id="PBK90655.1"/>
    </source>
</evidence>
<dbReference type="Proteomes" id="UP000217790">
    <property type="component" value="Unassembled WGS sequence"/>
</dbReference>
<keyword evidence="2" id="KW-1185">Reference proteome</keyword>
<dbReference type="InParanoid" id="A0A2H3D5Z0"/>
<reference evidence="2" key="1">
    <citation type="journal article" date="2017" name="Nat. Ecol. Evol.">
        <title>Genome expansion and lineage-specific genetic innovations in the forest pathogenic fungi Armillaria.</title>
        <authorList>
            <person name="Sipos G."/>
            <person name="Prasanna A.N."/>
            <person name="Walter M.C."/>
            <person name="O'Connor E."/>
            <person name="Balint B."/>
            <person name="Krizsan K."/>
            <person name="Kiss B."/>
            <person name="Hess J."/>
            <person name="Varga T."/>
            <person name="Slot J."/>
            <person name="Riley R."/>
            <person name="Boka B."/>
            <person name="Rigling D."/>
            <person name="Barry K."/>
            <person name="Lee J."/>
            <person name="Mihaltcheva S."/>
            <person name="LaButti K."/>
            <person name="Lipzen A."/>
            <person name="Waldron R."/>
            <person name="Moloney N.M."/>
            <person name="Sperisen C."/>
            <person name="Kredics L."/>
            <person name="Vagvoelgyi C."/>
            <person name="Patrignani A."/>
            <person name="Fitzpatrick D."/>
            <person name="Nagy I."/>
            <person name="Doyle S."/>
            <person name="Anderson J.B."/>
            <person name="Grigoriev I.V."/>
            <person name="Gueldener U."/>
            <person name="Muensterkoetter M."/>
            <person name="Nagy L.G."/>
        </authorList>
    </citation>
    <scope>NUCLEOTIDE SEQUENCE [LARGE SCALE GENOMIC DNA]</scope>
    <source>
        <strain evidence="2">Ar21-2</strain>
    </source>
</reference>
<organism evidence="1 2">
    <name type="scientific">Armillaria gallica</name>
    <name type="common">Bulbous honey fungus</name>
    <name type="synonym">Armillaria bulbosa</name>
    <dbReference type="NCBI Taxonomy" id="47427"/>
    <lineage>
        <taxon>Eukaryota</taxon>
        <taxon>Fungi</taxon>
        <taxon>Dikarya</taxon>
        <taxon>Basidiomycota</taxon>
        <taxon>Agaricomycotina</taxon>
        <taxon>Agaricomycetes</taxon>
        <taxon>Agaricomycetidae</taxon>
        <taxon>Agaricales</taxon>
        <taxon>Marasmiineae</taxon>
        <taxon>Physalacriaceae</taxon>
        <taxon>Armillaria</taxon>
    </lineage>
</organism>
<proteinExistence type="predicted"/>
<accession>A0A2H3D5Z0</accession>
<name>A0A2H3D5Z0_ARMGA</name>
<dbReference type="EMBL" id="KZ293664">
    <property type="protein sequence ID" value="PBK90655.1"/>
    <property type="molecule type" value="Genomic_DNA"/>
</dbReference>
<gene>
    <name evidence="1" type="ORF">ARMGADRAFT_289197</name>
</gene>
<protein>
    <submittedName>
        <fullName evidence="1">Uncharacterized protein</fullName>
    </submittedName>
</protein>
<sequence length="155" mass="17504">MLKRPKRKNLPISCPSLHKFESTFLCKISTVLQNGAMGQEIRTGCLHCSDERKTALKLCQGHDEVIVLAVVRGLSVYHHHLVDNALPPSRTKDHTYAQASNNHSRISLCDFCSFPAPFLRTAGASCTYQLNSHYLICYFAMRRAVCFFEIYPLDA</sequence>